<dbReference type="Pfam" id="PF25327">
    <property type="entry name" value="UBL_ZFAND1"/>
    <property type="match status" value="1"/>
</dbReference>
<dbReference type="GeneID" id="18247377"/>
<evidence type="ECO:0000259" key="5">
    <source>
        <dbReference type="PROSITE" id="PS51039"/>
    </source>
</evidence>
<evidence type="ECO:0000256" key="4">
    <source>
        <dbReference type="PROSITE-ProRule" id="PRU00449"/>
    </source>
</evidence>
<dbReference type="PROSITE" id="PS51039">
    <property type="entry name" value="ZF_AN1"/>
    <property type="match status" value="1"/>
</dbReference>
<dbReference type="HOGENOM" id="CLU_052358_2_1_1"/>
<dbReference type="AlphaFoldDB" id="G3B6V3"/>
<dbReference type="Proteomes" id="UP000000707">
    <property type="component" value="Unassembled WGS sequence"/>
</dbReference>
<dbReference type="RefSeq" id="XP_006686824.1">
    <property type="nucleotide sequence ID" value="XM_006686761.1"/>
</dbReference>
<proteinExistence type="predicted"/>
<dbReference type="GO" id="GO:0008270">
    <property type="term" value="F:zinc ion binding"/>
    <property type="evidence" value="ECO:0007669"/>
    <property type="project" value="UniProtKB-KW"/>
</dbReference>
<evidence type="ECO:0000256" key="2">
    <source>
        <dbReference type="ARBA" id="ARBA00022771"/>
    </source>
</evidence>
<keyword evidence="1" id="KW-0479">Metal-binding</keyword>
<dbReference type="OrthoDB" id="431929at2759"/>
<gene>
    <name evidence="6" type="ORF">CANTEDRAFT_114335</name>
</gene>
<dbReference type="Gene3D" id="4.10.1110.10">
    <property type="entry name" value="AN1-like Zinc finger"/>
    <property type="match status" value="1"/>
</dbReference>
<dbReference type="InterPro" id="IPR035896">
    <property type="entry name" value="AN1-like_Znf"/>
</dbReference>
<keyword evidence="7" id="KW-1185">Reference proteome</keyword>
<dbReference type="KEGG" id="cten:18247377"/>
<reference evidence="6 7" key="1">
    <citation type="journal article" date="2011" name="Proc. Natl. Acad. Sci. U.S.A.">
        <title>Comparative genomics of xylose-fermenting fungi for enhanced biofuel production.</title>
        <authorList>
            <person name="Wohlbach D.J."/>
            <person name="Kuo A."/>
            <person name="Sato T.K."/>
            <person name="Potts K.M."/>
            <person name="Salamov A.A."/>
            <person name="LaButti K.M."/>
            <person name="Sun H."/>
            <person name="Clum A."/>
            <person name="Pangilinan J.L."/>
            <person name="Lindquist E.A."/>
            <person name="Lucas S."/>
            <person name="Lapidus A."/>
            <person name="Jin M."/>
            <person name="Gunawan C."/>
            <person name="Balan V."/>
            <person name="Dale B.E."/>
            <person name="Jeffries T.W."/>
            <person name="Zinkel R."/>
            <person name="Barry K.W."/>
            <person name="Grigoriev I.V."/>
            <person name="Gasch A.P."/>
        </authorList>
    </citation>
    <scope>NUCLEOTIDE SEQUENCE [LARGE SCALE GENOMIC DNA]</scope>
    <source>
        <strain evidence="7">ATCC 10573 / BCRC 21748 / CBS 615 / JCM 9827 / NBRC 10315 / NRRL Y-1498 / VKM Y-70</strain>
    </source>
</reference>
<evidence type="ECO:0000313" key="6">
    <source>
        <dbReference type="EMBL" id="EGV63031.1"/>
    </source>
</evidence>
<keyword evidence="3" id="KW-0862">Zinc</keyword>
<dbReference type="PANTHER" id="PTHR14677">
    <property type="entry name" value="ARSENITE INDUCUBLE RNA ASSOCIATED PROTEIN AIP-1-RELATED"/>
    <property type="match status" value="1"/>
</dbReference>
<accession>G3B6V3</accession>
<name>G3B6V3_CANTC</name>
<dbReference type="InterPro" id="IPR057358">
    <property type="entry name" value="UBL_ZFAND1-like"/>
</dbReference>
<keyword evidence="2 4" id="KW-0863">Zinc-finger</keyword>
<protein>
    <recommendedName>
        <fullName evidence="5">AN1-type domain-containing protein</fullName>
    </recommendedName>
</protein>
<dbReference type="eggNOG" id="KOG3183">
    <property type="taxonomic scope" value="Eukaryota"/>
</dbReference>
<evidence type="ECO:0000313" key="7">
    <source>
        <dbReference type="Proteomes" id="UP000000707"/>
    </source>
</evidence>
<dbReference type="STRING" id="590646.G3B6V3"/>
<dbReference type="EMBL" id="GL996524">
    <property type="protein sequence ID" value="EGV63031.1"/>
    <property type="molecule type" value="Genomic_DNA"/>
</dbReference>
<feature type="domain" description="AN1-type" evidence="5">
    <location>
        <begin position="16"/>
        <end position="62"/>
    </location>
</feature>
<dbReference type="GO" id="GO:0005737">
    <property type="term" value="C:cytoplasm"/>
    <property type="evidence" value="ECO:0007669"/>
    <property type="project" value="TreeGrafter"/>
</dbReference>
<evidence type="ECO:0000256" key="1">
    <source>
        <dbReference type="ARBA" id="ARBA00022723"/>
    </source>
</evidence>
<dbReference type="SMART" id="SM00154">
    <property type="entry name" value="ZnF_AN1"/>
    <property type="match status" value="1"/>
</dbReference>
<dbReference type="SUPFAM" id="SSF118310">
    <property type="entry name" value="AN1-like Zinc finger"/>
    <property type="match status" value="1"/>
</dbReference>
<evidence type="ECO:0000256" key="3">
    <source>
        <dbReference type="ARBA" id="ARBA00022833"/>
    </source>
</evidence>
<sequence>MTNDLLLDRPQDDSIMDIGQNCSKCHQLDFLPFRCEYCKLVFCADHRRLQDHQCPHLQALESQNIRPRSPKRIPHGPTAASLFPDREKDRAKINSLIERPTKPTSILETSFRVGDVKSKTAFSKFAKFLNLQKNKRLTKSAKKIFAPKKPSPTVELQLLRKNAKGDAKIPDSDRVYVWCLHVNALEEEEDKLTKIDVHSQRVGIFVNKNWPIGRALDVISDELHIKNNNNKTTEVNERLNIFKVSDDQPVLLKTGDRCKDLRQGEVLYLVRGTV</sequence>
<dbReference type="PANTHER" id="PTHR14677:SF40">
    <property type="entry name" value="CDC48-ASSOCIATED UBIQUITIN-LIKE_ZINC FINGER PROTEIN 1"/>
    <property type="match status" value="1"/>
</dbReference>
<dbReference type="Pfam" id="PF01428">
    <property type="entry name" value="zf-AN1"/>
    <property type="match status" value="1"/>
</dbReference>
<dbReference type="InterPro" id="IPR000058">
    <property type="entry name" value="Znf_AN1"/>
</dbReference>
<organism evidence="7">
    <name type="scientific">Candida tenuis (strain ATCC 10573 / BCRC 21748 / CBS 615 / JCM 9827 / NBRC 10315 / NRRL Y-1498 / VKM Y-70)</name>
    <name type="common">Yeast</name>
    <name type="synonym">Yamadazyma tenuis</name>
    <dbReference type="NCBI Taxonomy" id="590646"/>
    <lineage>
        <taxon>Eukaryota</taxon>
        <taxon>Fungi</taxon>
        <taxon>Dikarya</taxon>
        <taxon>Ascomycota</taxon>
        <taxon>Saccharomycotina</taxon>
        <taxon>Pichiomycetes</taxon>
        <taxon>Debaryomycetaceae</taxon>
        <taxon>Yamadazyma</taxon>
    </lineage>
</organism>